<dbReference type="RefSeq" id="WP_054391857.1">
    <property type="nucleotide sequence ID" value="NZ_DAHVNI010000038.1"/>
</dbReference>
<evidence type="ECO:0000313" key="12">
    <source>
        <dbReference type="EMBL" id="RTI09805.1"/>
    </source>
</evidence>
<dbReference type="EMBL" id="PELP01000310">
    <property type="protein sequence ID" value="RTH02733.1"/>
    <property type="molecule type" value="Genomic_DNA"/>
</dbReference>
<evidence type="ECO:0000256" key="1">
    <source>
        <dbReference type="SAM" id="Coils"/>
    </source>
</evidence>
<feature type="coiled-coil region" evidence="1">
    <location>
        <begin position="31"/>
        <end position="58"/>
    </location>
</feature>
<evidence type="ECO:0000313" key="7">
    <source>
        <dbReference type="EMBL" id="RTH23438.1"/>
    </source>
</evidence>
<dbReference type="EMBL" id="PEML01000022">
    <property type="protein sequence ID" value="RTI09805.1"/>
    <property type="molecule type" value="Genomic_DNA"/>
</dbReference>
<evidence type="ECO:0000313" key="3">
    <source>
        <dbReference type="EMBL" id="RTH02733.1"/>
    </source>
</evidence>
<dbReference type="Proteomes" id="UP000288073">
    <property type="component" value="Unassembled WGS sequence"/>
</dbReference>
<evidence type="ECO:0000313" key="8">
    <source>
        <dbReference type="EMBL" id="RTH31606.1"/>
    </source>
</evidence>
<evidence type="ECO:0000313" key="14">
    <source>
        <dbReference type="EMBL" id="RTI17417.1"/>
    </source>
</evidence>
<evidence type="ECO:0000313" key="16">
    <source>
        <dbReference type="Proteomes" id="UP000053099"/>
    </source>
</evidence>
<evidence type="ECO:0000313" key="24">
    <source>
        <dbReference type="Proteomes" id="UP000287467"/>
    </source>
</evidence>
<evidence type="ECO:0000313" key="2">
    <source>
        <dbReference type="EMBL" id="KPD32261.1"/>
    </source>
</evidence>
<evidence type="ECO:0000313" key="26">
    <source>
        <dbReference type="Proteomes" id="UP000288051"/>
    </source>
</evidence>
<evidence type="ECO:0000313" key="25">
    <source>
        <dbReference type="Proteomes" id="UP000287962"/>
    </source>
</evidence>
<dbReference type="Proteomes" id="UP000287439">
    <property type="component" value="Unassembled WGS sequence"/>
</dbReference>
<dbReference type="EMBL" id="PEMJ01000033">
    <property type="protein sequence ID" value="RTI17417.1"/>
    <property type="molecule type" value="Genomic_DNA"/>
</dbReference>
<name>A0A0N1KQU7_THESC</name>
<dbReference type="Proteomes" id="UP000287155">
    <property type="component" value="Unassembled WGS sequence"/>
</dbReference>
<dbReference type="EMBL" id="PELZ01000111">
    <property type="protein sequence ID" value="RTH38327.1"/>
    <property type="molecule type" value="Genomic_DNA"/>
</dbReference>
<accession>A0A0N1KQU7</accession>
<evidence type="ECO:0000313" key="11">
    <source>
        <dbReference type="EMBL" id="RTI05148.1"/>
    </source>
</evidence>
<evidence type="ECO:0000313" key="21">
    <source>
        <dbReference type="Proteomes" id="UP000287173"/>
    </source>
</evidence>
<dbReference type="Proteomes" id="UP000287962">
    <property type="component" value="Unassembled WGS sequence"/>
</dbReference>
<evidence type="ECO:0000313" key="5">
    <source>
        <dbReference type="EMBL" id="RTH06190.1"/>
    </source>
</evidence>
<dbReference type="Proteomes" id="UP000287173">
    <property type="component" value="Unassembled WGS sequence"/>
</dbReference>
<dbReference type="EMBL" id="LJJR01000009">
    <property type="protein sequence ID" value="KPD32261.1"/>
    <property type="molecule type" value="Genomic_DNA"/>
</dbReference>
<reference evidence="2 16" key="1">
    <citation type="submission" date="2015-09" db="EMBL/GenBank/DDBJ databases">
        <title>Draft genome sequence of Thermus scotoductus strain K1 isolated from a geothermal spring in Nagorno-Karabakh, Armenia.</title>
        <authorList>
            <person name="Saghatelyan A."/>
            <person name="Poghosyan L."/>
            <person name="Panosyan H."/>
            <person name="Birkeland N.-K."/>
        </authorList>
    </citation>
    <scope>NUCLEOTIDE SEQUENCE [LARGE SCALE GENOMIC DNA]</scope>
    <source>
        <strain evidence="2 16">K1</strain>
    </source>
</reference>
<dbReference type="EMBL" id="PELM01000111">
    <property type="protein sequence ID" value="RTH03627.1"/>
    <property type="molecule type" value="Genomic_DNA"/>
</dbReference>
<evidence type="ECO:0000313" key="22">
    <source>
        <dbReference type="Proteomes" id="UP000287306"/>
    </source>
</evidence>
<dbReference type="Proteomes" id="UP000287306">
    <property type="component" value="Unassembled WGS sequence"/>
</dbReference>
<sequence length="87" mass="10098">MHRQGSLGTTLRFGLLYLLALLLVFAVGHRNQVEKAHLAKMEEELARFKAREEALLKERWQANEPHRVLSWAKEKGFVPMSQGRWGE</sequence>
<evidence type="ECO:0000313" key="23">
    <source>
        <dbReference type="Proteomes" id="UP000287439"/>
    </source>
</evidence>
<protein>
    <recommendedName>
        <fullName evidence="30">Septation ring formation regulator EzrA</fullName>
    </recommendedName>
</protein>
<dbReference type="AlphaFoldDB" id="A0A0N1KQU7"/>
<evidence type="ECO:0000313" key="9">
    <source>
        <dbReference type="EMBL" id="RTH38327.1"/>
    </source>
</evidence>
<evidence type="ECO:0008006" key="30">
    <source>
        <dbReference type="Google" id="ProtNLM"/>
    </source>
</evidence>
<dbReference type="EMBL" id="PELR01000044">
    <property type="protein sequence ID" value="RTH06190.1"/>
    <property type="molecule type" value="Genomic_DNA"/>
</dbReference>
<evidence type="ECO:0000313" key="28">
    <source>
        <dbReference type="Proteomes" id="UP000288082"/>
    </source>
</evidence>
<comment type="caution">
    <text evidence="2">The sequence shown here is derived from an EMBL/GenBank/DDBJ whole genome shotgun (WGS) entry which is preliminary data.</text>
</comment>
<dbReference type="EMBL" id="PEMN01000222">
    <property type="protein sequence ID" value="RTI16413.1"/>
    <property type="molecule type" value="Genomic_DNA"/>
</dbReference>
<dbReference type="EMBL" id="PEMG01000440">
    <property type="protein sequence ID" value="RTI05148.1"/>
    <property type="molecule type" value="Genomic_DNA"/>
</dbReference>
<organism evidence="2 16">
    <name type="scientific">Thermus scotoductus</name>
    <dbReference type="NCBI Taxonomy" id="37636"/>
    <lineage>
        <taxon>Bacteria</taxon>
        <taxon>Thermotogati</taxon>
        <taxon>Deinococcota</taxon>
        <taxon>Deinococci</taxon>
        <taxon>Thermales</taxon>
        <taxon>Thermaceae</taxon>
        <taxon>Thermus</taxon>
    </lineage>
</organism>
<evidence type="ECO:0000313" key="20">
    <source>
        <dbReference type="Proteomes" id="UP000287155"/>
    </source>
</evidence>
<dbReference type="Proteomes" id="UP000288051">
    <property type="component" value="Unassembled WGS sequence"/>
</dbReference>
<proteinExistence type="predicted"/>
<dbReference type="Proteomes" id="UP000286928">
    <property type="component" value="Unassembled WGS sequence"/>
</dbReference>
<gene>
    <name evidence="2" type="ORF">AN926_04685</name>
    <name evidence="15" type="ORF">CSW14_13215</name>
    <name evidence="13" type="ORF">CSW23_07400</name>
    <name evidence="12" type="ORF">CSW25_01130</name>
    <name evidence="14" type="ORF">CSW27_01610</name>
    <name evidence="10" type="ORF">CSW29_02925</name>
    <name evidence="11" type="ORF">CSW30_11965</name>
    <name evidence="8" type="ORF">CSW33_07605</name>
    <name evidence="9" type="ORF">CSW37_04500</name>
    <name evidence="7" type="ORF">CSW38_10555</name>
    <name evidence="6" type="ORF">CSW41_12360</name>
    <name evidence="5" type="ORF">CSW45_02170</name>
    <name evidence="3" type="ORF">CSW47_09980</name>
    <name evidence="4" type="ORF">CSW50_04765</name>
</gene>
<dbReference type="EMBL" id="PEMD01000253">
    <property type="protein sequence ID" value="RTH31606.1"/>
    <property type="molecule type" value="Genomic_DNA"/>
</dbReference>
<dbReference type="EMBL" id="PELV01000410">
    <property type="protein sequence ID" value="RTH14340.1"/>
    <property type="molecule type" value="Genomic_DNA"/>
</dbReference>
<evidence type="ECO:0000313" key="17">
    <source>
        <dbReference type="Proteomes" id="UP000286734"/>
    </source>
</evidence>
<keyword evidence="1" id="KW-0175">Coiled coil</keyword>
<evidence type="ECO:0000313" key="15">
    <source>
        <dbReference type="EMBL" id="RTI48098.1"/>
    </source>
</evidence>
<dbReference type="Proteomes" id="UP000286734">
    <property type="component" value="Unassembled WGS sequence"/>
</dbReference>
<evidence type="ECO:0000313" key="4">
    <source>
        <dbReference type="EMBL" id="RTH03627.1"/>
    </source>
</evidence>
<dbReference type="Proteomes" id="UP000287467">
    <property type="component" value="Unassembled WGS sequence"/>
</dbReference>
<evidence type="ECO:0000313" key="29">
    <source>
        <dbReference type="Proteomes" id="UP000288347"/>
    </source>
</evidence>
<evidence type="ECO:0000313" key="10">
    <source>
        <dbReference type="EMBL" id="RTI02188.1"/>
    </source>
</evidence>
<dbReference type="EMBL" id="PEMW01000468">
    <property type="protein sequence ID" value="RTI48098.1"/>
    <property type="molecule type" value="Genomic_DNA"/>
</dbReference>
<evidence type="ECO:0000313" key="6">
    <source>
        <dbReference type="EMBL" id="RTH14340.1"/>
    </source>
</evidence>
<dbReference type="Proteomes" id="UP000288082">
    <property type="component" value="Unassembled WGS sequence"/>
</dbReference>
<evidence type="ECO:0000313" key="18">
    <source>
        <dbReference type="Proteomes" id="UP000286910"/>
    </source>
</evidence>
<evidence type="ECO:0000313" key="13">
    <source>
        <dbReference type="EMBL" id="RTI16413.1"/>
    </source>
</evidence>
<evidence type="ECO:0000313" key="27">
    <source>
        <dbReference type="Proteomes" id="UP000288073"/>
    </source>
</evidence>
<reference evidence="12" key="2">
    <citation type="submission" date="2017-10" db="EMBL/GenBank/DDBJ databases">
        <authorList>
            <person name="Wilpiszeski R.L."/>
            <person name="Zhidan Z."/>
            <person name="House C.H."/>
        </authorList>
    </citation>
    <scope>NUCLEOTIDE SEQUENCE</scope>
    <source>
        <strain evidence="12">12_S12</strain>
    </source>
</reference>
<dbReference type="EMBL" id="PELY01000397">
    <property type="protein sequence ID" value="RTH23438.1"/>
    <property type="molecule type" value="Genomic_DNA"/>
</dbReference>
<dbReference type="Proteomes" id="UP000286910">
    <property type="component" value="Unassembled WGS sequence"/>
</dbReference>
<dbReference type="Proteomes" id="UP000288347">
    <property type="component" value="Unassembled WGS sequence"/>
</dbReference>
<dbReference type="EMBL" id="PEMH01000066">
    <property type="protein sequence ID" value="RTI02188.1"/>
    <property type="molecule type" value="Genomic_DNA"/>
</dbReference>
<reference evidence="17 18" key="3">
    <citation type="journal article" date="2019" name="Extremophiles">
        <title>Biogeography of thermophiles and predominance of Thermus scotoductus in domestic water heaters.</title>
        <authorList>
            <person name="Wilpiszeski R.L."/>
            <person name="Zhang Z."/>
            <person name="House C.H."/>
        </authorList>
    </citation>
    <scope>NUCLEOTIDE SEQUENCE [LARGE SCALE GENOMIC DNA]</scope>
    <source>
        <strain evidence="13 27">10_S10</strain>
        <strain evidence="12 25">12_S12</strain>
        <strain evidence="14 20">14_S14</strain>
        <strain evidence="10 29">16_S16</strain>
        <strain evidence="11 21">17_S17</strain>
        <strain evidence="15 24">1_S1</strain>
        <strain evidence="8 19">20_S20</strain>
        <strain evidence="9 26">24_S24</strain>
        <strain evidence="7 22">25_S25</strain>
        <strain evidence="6 23">28_S28</strain>
        <strain evidence="5 18">32_S32</strain>
        <strain evidence="3 17">34_S34</strain>
        <strain evidence="4 28">38_S38</strain>
    </source>
</reference>
<dbReference type="Proteomes" id="UP000053099">
    <property type="component" value="Unassembled WGS sequence"/>
</dbReference>
<dbReference type="PATRIC" id="fig|37636.3.peg.2699"/>
<evidence type="ECO:0000313" key="19">
    <source>
        <dbReference type="Proteomes" id="UP000286928"/>
    </source>
</evidence>
<keyword evidence="25" id="KW-1185">Reference proteome</keyword>